<accession>A0ACC0PYV8</accession>
<gene>
    <name evidence="1" type="ORF">RHMOL_Rhmol01G0074000</name>
</gene>
<proteinExistence type="predicted"/>
<name>A0ACC0PYV8_RHOML</name>
<keyword evidence="2" id="KW-1185">Reference proteome</keyword>
<organism evidence="1 2">
    <name type="scientific">Rhododendron molle</name>
    <name type="common">Chinese azalea</name>
    <name type="synonym">Azalea mollis</name>
    <dbReference type="NCBI Taxonomy" id="49168"/>
    <lineage>
        <taxon>Eukaryota</taxon>
        <taxon>Viridiplantae</taxon>
        <taxon>Streptophyta</taxon>
        <taxon>Embryophyta</taxon>
        <taxon>Tracheophyta</taxon>
        <taxon>Spermatophyta</taxon>
        <taxon>Magnoliopsida</taxon>
        <taxon>eudicotyledons</taxon>
        <taxon>Gunneridae</taxon>
        <taxon>Pentapetalae</taxon>
        <taxon>asterids</taxon>
        <taxon>Ericales</taxon>
        <taxon>Ericaceae</taxon>
        <taxon>Ericoideae</taxon>
        <taxon>Rhodoreae</taxon>
        <taxon>Rhododendron</taxon>
    </lineage>
</organism>
<dbReference type="EMBL" id="CM046388">
    <property type="protein sequence ID" value="KAI8570890.1"/>
    <property type="molecule type" value="Genomic_DNA"/>
</dbReference>
<evidence type="ECO:0000313" key="2">
    <source>
        <dbReference type="Proteomes" id="UP001062846"/>
    </source>
</evidence>
<sequence length="70" mass="7747">MLAITIEGFSTHQIGALTGQIVLQTELRGSMVEVFKALAMVFSKSKFCSSVILFSSFLLLNSEFDKIFPK</sequence>
<evidence type="ECO:0000313" key="1">
    <source>
        <dbReference type="EMBL" id="KAI8570890.1"/>
    </source>
</evidence>
<dbReference type="Proteomes" id="UP001062846">
    <property type="component" value="Chromosome 1"/>
</dbReference>
<protein>
    <submittedName>
        <fullName evidence="1">Uncharacterized protein</fullName>
    </submittedName>
</protein>
<comment type="caution">
    <text evidence="1">The sequence shown here is derived from an EMBL/GenBank/DDBJ whole genome shotgun (WGS) entry which is preliminary data.</text>
</comment>
<reference evidence="1" key="1">
    <citation type="submission" date="2022-02" db="EMBL/GenBank/DDBJ databases">
        <title>Plant Genome Project.</title>
        <authorList>
            <person name="Zhang R.-G."/>
        </authorList>
    </citation>
    <scope>NUCLEOTIDE SEQUENCE</scope>
    <source>
        <strain evidence="1">AT1</strain>
    </source>
</reference>